<comment type="domain">
    <text evidence="12">Consists of two distinct domains, a catalytic core and a N-terminal extension that is involved in tRNA binding.</text>
</comment>
<dbReference type="GO" id="GO:0140096">
    <property type="term" value="F:catalytic activity, acting on a protein"/>
    <property type="evidence" value="ECO:0007669"/>
    <property type="project" value="UniProtKB-ARBA"/>
</dbReference>
<dbReference type="HOGENOM" id="CLU_023797_1_1_9"/>
<comment type="subunit">
    <text evidence="12">Homodimer. The tRNA molecule binds across the dimer.</text>
</comment>
<evidence type="ECO:0000256" key="3">
    <source>
        <dbReference type="ARBA" id="ARBA00010728"/>
    </source>
</evidence>
<feature type="binding site" evidence="12 14">
    <location>
        <begin position="348"/>
        <end position="351"/>
    </location>
    <ligand>
        <name>ATP</name>
        <dbReference type="ChEBI" id="CHEBI:30616"/>
    </ligand>
</feature>
<evidence type="ECO:0000256" key="2">
    <source>
        <dbReference type="ARBA" id="ARBA00005045"/>
    </source>
</evidence>
<dbReference type="GO" id="GO:0005524">
    <property type="term" value="F:ATP binding"/>
    <property type="evidence" value="ECO:0007669"/>
    <property type="project" value="UniProtKB-UniRule"/>
</dbReference>
<feature type="binding site" evidence="13">
    <location>
        <position position="382"/>
    </location>
    <ligand>
        <name>L-serine</name>
        <dbReference type="ChEBI" id="CHEBI:33384"/>
    </ligand>
</feature>
<dbReference type="Gene3D" id="1.10.287.40">
    <property type="entry name" value="Serine-tRNA synthetase, tRNA binding domain"/>
    <property type="match status" value="1"/>
</dbReference>
<dbReference type="GO" id="GO:0004828">
    <property type="term" value="F:serine-tRNA ligase activity"/>
    <property type="evidence" value="ECO:0007669"/>
    <property type="project" value="UniProtKB-UniRule"/>
</dbReference>
<dbReference type="InterPro" id="IPR006195">
    <property type="entry name" value="aa-tRNA-synth_II"/>
</dbReference>
<dbReference type="Gene3D" id="3.30.930.10">
    <property type="entry name" value="Bira Bifunctional Protein, Domain 2"/>
    <property type="match status" value="1"/>
</dbReference>
<dbReference type="CDD" id="cd00770">
    <property type="entry name" value="SerRS_core"/>
    <property type="match status" value="1"/>
</dbReference>
<keyword evidence="5 12" id="KW-0436">Ligase</keyword>
<feature type="domain" description="Aminoacyl-transfer RNA synthetases class-II family profile" evidence="16">
    <location>
        <begin position="171"/>
        <end position="409"/>
    </location>
</feature>
<reference evidence="17 18" key="1">
    <citation type="submission" date="2010-08" db="EMBL/GenBank/DDBJ databases">
        <authorList>
            <person name="Weinstock G."/>
            <person name="Sodergren E."/>
            <person name="Clifton S."/>
            <person name="Fulton L."/>
            <person name="Fulton B."/>
            <person name="Courtney L."/>
            <person name="Fronick C."/>
            <person name="Harrison M."/>
            <person name="Strong C."/>
            <person name="Farmer C."/>
            <person name="Delahaunty K."/>
            <person name="Markovic C."/>
            <person name="Hall O."/>
            <person name="Minx P."/>
            <person name="Tomlinson C."/>
            <person name="Mitreva M."/>
            <person name="Hou S."/>
            <person name="Chen J."/>
            <person name="Wollam A."/>
            <person name="Pepin K.H."/>
            <person name="Johnson M."/>
            <person name="Bhonagiri V."/>
            <person name="Zhang X."/>
            <person name="Suruliraj S."/>
            <person name="Warren W."/>
            <person name="Chinwalla A."/>
            <person name="Mardis E.R."/>
            <person name="Wilson R.K."/>
        </authorList>
    </citation>
    <scope>NUCLEOTIDE SEQUENCE [LARGE SCALE GENOMIC DNA]</scope>
    <source>
        <strain evidence="17 18">F0359</strain>
    </source>
</reference>
<evidence type="ECO:0000256" key="4">
    <source>
        <dbReference type="ARBA" id="ARBA00022490"/>
    </source>
</evidence>
<evidence type="ECO:0000256" key="9">
    <source>
        <dbReference type="ARBA" id="ARBA00023146"/>
    </source>
</evidence>
<dbReference type="Proteomes" id="UP000003195">
    <property type="component" value="Unassembled WGS sequence"/>
</dbReference>
<dbReference type="GO" id="GO:0016260">
    <property type="term" value="P:selenocysteine biosynthetic process"/>
    <property type="evidence" value="ECO:0007669"/>
    <property type="project" value="UniProtKB-UniRule"/>
</dbReference>
<evidence type="ECO:0000256" key="6">
    <source>
        <dbReference type="ARBA" id="ARBA00022741"/>
    </source>
</evidence>
<dbReference type="RefSeq" id="WP_006942227.1">
    <property type="nucleotide sequence ID" value="NZ_GL538208.1"/>
</dbReference>
<evidence type="ECO:0000313" key="18">
    <source>
        <dbReference type="Proteomes" id="UP000003195"/>
    </source>
</evidence>
<dbReference type="SUPFAM" id="SSF55681">
    <property type="entry name" value="Class II aaRS and biotin synthetases"/>
    <property type="match status" value="1"/>
</dbReference>
<feature type="binding site" evidence="13">
    <location>
        <position position="261"/>
    </location>
    <ligand>
        <name>L-serine</name>
        <dbReference type="ChEBI" id="CHEBI:33384"/>
    </ligand>
</feature>
<keyword evidence="15" id="KW-0175">Coiled coil</keyword>
<keyword evidence="8 12" id="KW-0648">Protein biosynthesis</keyword>
<name>E2ZD04_9FIRM</name>
<keyword evidence="6 12" id="KW-0547">Nucleotide-binding</keyword>
<dbReference type="GO" id="GO:0016740">
    <property type="term" value="F:transferase activity"/>
    <property type="evidence" value="ECO:0007669"/>
    <property type="project" value="UniProtKB-ARBA"/>
</dbReference>
<evidence type="ECO:0000259" key="16">
    <source>
        <dbReference type="PROSITE" id="PS50862"/>
    </source>
</evidence>
<dbReference type="OrthoDB" id="9804647at2"/>
<evidence type="ECO:0000256" key="12">
    <source>
        <dbReference type="HAMAP-Rule" id="MF_00176"/>
    </source>
</evidence>
<evidence type="ECO:0000256" key="14">
    <source>
        <dbReference type="PIRSR" id="PIRSR001529-2"/>
    </source>
</evidence>
<evidence type="ECO:0000313" key="17">
    <source>
        <dbReference type="EMBL" id="EFQ03925.1"/>
    </source>
</evidence>
<evidence type="ECO:0000256" key="1">
    <source>
        <dbReference type="ARBA" id="ARBA00004496"/>
    </source>
</evidence>
<dbReference type="Pfam" id="PF02403">
    <property type="entry name" value="Seryl_tRNA_N"/>
    <property type="match status" value="1"/>
</dbReference>
<dbReference type="GO" id="GO:0005737">
    <property type="term" value="C:cytoplasm"/>
    <property type="evidence" value="ECO:0007669"/>
    <property type="project" value="UniProtKB-SubCell"/>
</dbReference>
<dbReference type="PIRSF" id="PIRSF001529">
    <property type="entry name" value="Ser-tRNA-synth_IIa"/>
    <property type="match status" value="1"/>
</dbReference>
<feature type="binding site" evidence="12">
    <location>
        <position position="384"/>
    </location>
    <ligand>
        <name>L-serine</name>
        <dbReference type="ChEBI" id="CHEBI:33384"/>
    </ligand>
</feature>
<comment type="caution">
    <text evidence="12">Lacks conserved residue(s) required for the propagation of feature annotation.</text>
</comment>
<evidence type="ECO:0000256" key="10">
    <source>
        <dbReference type="ARBA" id="ARBA00047929"/>
    </source>
</evidence>
<dbReference type="InterPro" id="IPR033729">
    <property type="entry name" value="SerRS_core"/>
</dbReference>
<comment type="pathway">
    <text evidence="2 12">Aminoacyl-tRNA biosynthesis; selenocysteinyl-tRNA(Sec) biosynthesis; L-seryl-tRNA(Sec) from L-serine and tRNA(Sec): step 1/1.</text>
</comment>
<feature type="binding site" evidence="12 14">
    <location>
        <begin position="261"/>
        <end position="263"/>
    </location>
    <ligand>
        <name>ATP</name>
        <dbReference type="ChEBI" id="CHEBI:30616"/>
    </ligand>
</feature>
<dbReference type="HAMAP" id="MF_00176">
    <property type="entry name" value="Ser_tRNA_synth_type1"/>
    <property type="match status" value="1"/>
</dbReference>
<feature type="binding site" evidence="12">
    <location>
        <begin position="230"/>
        <end position="232"/>
    </location>
    <ligand>
        <name>L-serine</name>
        <dbReference type="ChEBI" id="CHEBI:33384"/>
    </ligand>
</feature>
<dbReference type="Pfam" id="PF00587">
    <property type="entry name" value="tRNA-synt_2b"/>
    <property type="match status" value="1"/>
</dbReference>
<accession>E2ZD04</accession>
<evidence type="ECO:0000256" key="11">
    <source>
        <dbReference type="ARBA" id="ARBA00048823"/>
    </source>
</evidence>
<dbReference type="EC" id="6.1.1.11" evidence="12"/>
<dbReference type="InterPro" id="IPR015866">
    <property type="entry name" value="Ser-tRNA-synth_1_N"/>
</dbReference>
<comment type="subcellular location">
    <subcellularLocation>
        <location evidence="1 12">Cytoplasm</location>
    </subcellularLocation>
</comment>
<keyword evidence="7 12" id="KW-0067">ATP-binding</keyword>
<dbReference type="PANTHER" id="PTHR43697:SF1">
    <property type="entry name" value="SERINE--TRNA LIGASE"/>
    <property type="match status" value="1"/>
</dbReference>
<comment type="function">
    <text evidence="12">Catalyzes the attachment of serine to tRNA(Ser). Is also able to aminoacylate tRNA(Sec) with serine, to form the misacylated tRNA L-seryl-tRNA(Sec), which will be further converted into selenocysteinyl-tRNA(Sec).</text>
</comment>
<dbReference type="NCBIfam" id="TIGR00414">
    <property type="entry name" value="serS"/>
    <property type="match status" value="1"/>
</dbReference>
<dbReference type="SUPFAM" id="SSF46589">
    <property type="entry name" value="tRNA-binding arm"/>
    <property type="match status" value="1"/>
</dbReference>
<dbReference type="InterPro" id="IPR042103">
    <property type="entry name" value="SerRS_1_N_sf"/>
</dbReference>
<keyword evidence="9 12" id="KW-0030">Aminoacyl-tRNA synthetase</keyword>
<dbReference type="EMBL" id="AECS01000037">
    <property type="protein sequence ID" value="EFQ03925.1"/>
    <property type="molecule type" value="Genomic_DNA"/>
</dbReference>
<dbReference type="PRINTS" id="PR00981">
    <property type="entry name" value="TRNASYNTHSER"/>
</dbReference>
<proteinExistence type="inferred from homology"/>
<comment type="catalytic activity">
    <reaction evidence="11 12">
        <text>tRNA(Ser) + L-serine + ATP = L-seryl-tRNA(Ser) + AMP + diphosphate + H(+)</text>
        <dbReference type="Rhea" id="RHEA:12292"/>
        <dbReference type="Rhea" id="RHEA-COMP:9669"/>
        <dbReference type="Rhea" id="RHEA-COMP:9703"/>
        <dbReference type="ChEBI" id="CHEBI:15378"/>
        <dbReference type="ChEBI" id="CHEBI:30616"/>
        <dbReference type="ChEBI" id="CHEBI:33019"/>
        <dbReference type="ChEBI" id="CHEBI:33384"/>
        <dbReference type="ChEBI" id="CHEBI:78442"/>
        <dbReference type="ChEBI" id="CHEBI:78533"/>
        <dbReference type="ChEBI" id="CHEBI:456215"/>
        <dbReference type="EC" id="6.1.1.11"/>
    </reaction>
</comment>
<dbReference type="STRING" id="706434.HMPREF9429_01108"/>
<sequence length="425" mass="48223">MLDIKFIREHTEEVRQNLKNRHAQVDLDALLEADARRRELLGQVEAMKNRRNDVTKEISVLKRNKENADEKIAAMKELGDEIAVLDGKVKETEEQMLAVQLMIPNMCHPSVPVGNDDSDNPEVRKWGDVTTFDFEAKNHWEIGEHLGILDAERAGKVAGSRFYFYLGAGARLERAVYNFMLDMHTEVDGYTEVIPPYIVNRDSMLGTGQLPKFYEDMFRIEGQEMFMIPTAEVPLTNYYRGEIIDGNKLPVYLTAMTPCFRAEAGSAGRDTRGLIRQHQFHKVEMVKYVAPETSYDELDKLTNNAEAILQALKLPYHVVCLCTGDIGFSAAKTFDVEVWFPAQGKYREISSCSNTEDFQARRANIRFRRDAKSKPEYVHTLNGSGLAVGRTVAAILENYQQADGSVIVPEVLRPYMKCDVIKPAE</sequence>
<comment type="catalytic activity">
    <reaction evidence="10 12">
        <text>tRNA(Sec) + L-serine + ATP = L-seryl-tRNA(Sec) + AMP + diphosphate + H(+)</text>
        <dbReference type="Rhea" id="RHEA:42580"/>
        <dbReference type="Rhea" id="RHEA-COMP:9742"/>
        <dbReference type="Rhea" id="RHEA-COMP:10128"/>
        <dbReference type="ChEBI" id="CHEBI:15378"/>
        <dbReference type="ChEBI" id="CHEBI:30616"/>
        <dbReference type="ChEBI" id="CHEBI:33019"/>
        <dbReference type="ChEBI" id="CHEBI:33384"/>
        <dbReference type="ChEBI" id="CHEBI:78442"/>
        <dbReference type="ChEBI" id="CHEBI:78533"/>
        <dbReference type="ChEBI" id="CHEBI:456215"/>
        <dbReference type="EC" id="6.1.1.11"/>
    </reaction>
</comment>
<dbReference type="AlphaFoldDB" id="E2ZD04"/>
<dbReference type="InterPro" id="IPR002317">
    <property type="entry name" value="Ser-tRNA-ligase_type_1"/>
</dbReference>
<dbReference type="InterPro" id="IPR045864">
    <property type="entry name" value="aa-tRNA-synth_II/BPL/LPL"/>
</dbReference>
<dbReference type="InterPro" id="IPR002314">
    <property type="entry name" value="aa-tRNA-synt_IIb"/>
</dbReference>
<evidence type="ECO:0000256" key="13">
    <source>
        <dbReference type="PIRSR" id="PIRSR001529-1"/>
    </source>
</evidence>
<dbReference type="PANTHER" id="PTHR43697">
    <property type="entry name" value="SERYL-TRNA SYNTHETASE"/>
    <property type="match status" value="1"/>
</dbReference>
<comment type="caution">
    <text evidence="17">The sequence shown here is derived from an EMBL/GenBank/DDBJ whole genome shotgun (WGS) entry which is preliminary data.</text>
</comment>
<evidence type="ECO:0000256" key="15">
    <source>
        <dbReference type="SAM" id="Coils"/>
    </source>
</evidence>
<evidence type="ECO:0000256" key="8">
    <source>
        <dbReference type="ARBA" id="ARBA00022917"/>
    </source>
</evidence>
<protein>
    <recommendedName>
        <fullName evidence="12">Serine--tRNA ligase</fullName>
        <ecNumber evidence="12">6.1.1.11</ecNumber>
    </recommendedName>
    <alternativeName>
        <fullName evidence="12">Seryl-tRNA synthetase</fullName>
        <shortName evidence="12">SerRS</shortName>
    </alternativeName>
    <alternativeName>
        <fullName evidence="12">Seryl-tRNA(Ser/Sec) synthetase</fullName>
    </alternativeName>
</protein>
<feature type="coiled-coil region" evidence="15">
    <location>
        <begin position="30"/>
        <end position="95"/>
    </location>
</feature>
<feature type="binding site" evidence="12 13">
    <location>
        <position position="284"/>
    </location>
    <ligand>
        <name>L-serine</name>
        <dbReference type="ChEBI" id="CHEBI:33384"/>
    </ligand>
</feature>
<dbReference type="eggNOG" id="COG0172">
    <property type="taxonomic scope" value="Bacteria"/>
</dbReference>
<keyword evidence="4 12" id="KW-0963">Cytoplasm</keyword>
<feature type="binding site" evidence="13">
    <location>
        <position position="230"/>
    </location>
    <ligand>
        <name>L-serine</name>
        <dbReference type="ChEBI" id="CHEBI:33384"/>
    </ligand>
</feature>
<dbReference type="GO" id="GO:0006434">
    <property type="term" value="P:seryl-tRNA aminoacylation"/>
    <property type="evidence" value="ECO:0007669"/>
    <property type="project" value="UniProtKB-UniRule"/>
</dbReference>
<evidence type="ECO:0000256" key="5">
    <source>
        <dbReference type="ARBA" id="ARBA00022598"/>
    </source>
</evidence>
<dbReference type="UniPathway" id="UPA00906">
    <property type="reaction ID" value="UER00895"/>
</dbReference>
<comment type="similarity">
    <text evidence="3 12">Belongs to the class-II aminoacyl-tRNA synthetase family. Type-1 seryl-tRNA synthetase subfamily.</text>
</comment>
<keyword evidence="18" id="KW-1185">Reference proteome</keyword>
<evidence type="ECO:0000256" key="7">
    <source>
        <dbReference type="ARBA" id="ARBA00022840"/>
    </source>
</evidence>
<dbReference type="PROSITE" id="PS50862">
    <property type="entry name" value="AA_TRNA_LIGASE_II"/>
    <property type="match status" value="1"/>
</dbReference>
<organism evidence="17 18">
    <name type="scientific">Megasphaera micronuciformis F0359</name>
    <dbReference type="NCBI Taxonomy" id="706434"/>
    <lineage>
        <taxon>Bacteria</taxon>
        <taxon>Bacillati</taxon>
        <taxon>Bacillota</taxon>
        <taxon>Negativicutes</taxon>
        <taxon>Veillonellales</taxon>
        <taxon>Veillonellaceae</taxon>
        <taxon>Megasphaera</taxon>
    </lineage>
</organism>
<gene>
    <name evidence="12 17" type="primary">serS</name>
    <name evidence="17" type="ORF">HMPREF9429_01108</name>
</gene>
<dbReference type="InterPro" id="IPR010978">
    <property type="entry name" value="tRNA-bd_arm"/>
</dbReference>